<dbReference type="Gene3D" id="3.40.50.620">
    <property type="entry name" value="HUPs"/>
    <property type="match status" value="2"/>
</dbReference>
<dbReference type="EMBL" id="JAVRHT010000007">
    <property type="protein sequence ID" value="MDT0631047.1"/>
    <property type="molecule type" value="Genomic_DNA"/>
</dbReference>
<feature type="compositionally biased region" description="Pro residues" evidence="9">
    <location>
        <begin position="1"/>
        <end position="15"/>
    </location>
</feature>
<keyword evidence="14" id="KW-1185">Reference proteome</keyword>
<dbReference type="InterPro" id="IPR002303">
    <property type="entry name" value="Valyl-tRNA_ligase"/>
</dbReference>
<dbReference type="InterPro" id="IPR033705">
    <property type="entry name" value="Anticodon_Ia_Val"/>
</dbReference>
<keyword evidence="8" id="KW-0175">Coiled coil</keyword>
<evidence type="ECO:0000259" key="11">
    <source>
        <dbReference type="Pfam" id="PF08264"/>
    </source>
</evidence>
<dbReference type="InterPro" id="IPR019499">
    <property type="entry name" value="Val-tRNA_synth_tRNA-bd"/>
</dbReference>
<dbReference type="NCBIfam" id="NF004349">
    <property type="entry name" value="PRK05729.1"/>
    <property type="match status" value="1"/>
</dbReference>
<dbReference type="SUPFAM" id="SSF50677">
    <property type="entry name" value="ValRS/IleRS/LeuRS editing domain"/>
    <property type="match status" value="1"/>
</dbReference>
<dbReference type="RefSeq" id="WP_311662388.1">
    <property type="nucleotide sequence ID" value="NZ_JAVRHT010000007.1"/>
</dbReference>
<dbReference type="NCBIfam" id="TIGR00422">
    <property type="entry name" value="valS"/>
    <property type="match status" value="1"/>
</dbReference>
<feature type="short sequence motif" description="'HIGH' region" evidence="8">
    <location>
        <begin position="62"/>
        <end position="72"/>
    </location>
</feature>
<dbReference type="InterPro" id="IPR014729">
    <property type="entry name" value="Rossmann-like_a/b/a_fold"/>
</dbReference>
<keyword evidence="2 8" id="KW-0436">Ligase</keyword>
<evidence type="ECO:0000256" key="6">
    <source>
        <dbReference type="ARBA" id="ARBA00023146"/>
    </source>
</evidence>
<name>A0ABU3BP32_9BACT</name>
<comment type="subcellular location">
    <subcellularLocation>
        <location evidence="8">Cytoplasm</location>
    </subcellularLocation>
</comment>
<gene>
    <name evidence="8" type="primary">valS</name>
    <name evidence="13" type="ORF">RM540_04725</name>
</gene>
<dbReference type="InterPro" id="IPR013155">
    <property type="entry name" value="M/V/L/I-tRNA-synth_anticd-bd"/>
</dbReference>
<dbReference type="Gene3D" id="3.90.740.10">
    <property type="entry name" value="Valyl/Leucyl/Isoleucyl-tRNA synthetase, editing domain"/>
    <property type="match status" value="2"/>
</dbReference>
<accession>A0ABU3BP32</accession>
<dbReference type="Gene3D" id="1.10.287.380">
    <property type="entry name" value="Valyl-tRNA synthetase, C-terminal domain"/>
    <property type="match status" value="1"/>
</dbReference>
<evidence type="ECO:0000256" key="1">
    <source>
        <dbReference type="ARBA" id="ARBA00022490"/>
    </source>
</evidence>
<comment type="domain">
    <text evidence="8">ValRS has two distinct active sites: one for aminoacylation and one for editing. The misactivated threonine is translocated from the active site to the editing site.</text>
</comment>
<evidence type="ECO:0000256" key="4">
    <source>
        <dbReference type="ARBA" id="ARBA00022840"/>
    </source>
</evidence>
<dbReference type="PROSITE" id="PS00178">
    <property type="entry name" value="AA_TRNA_LIGASE_I"/>
    <property type="match status" value="1"/>
</dbReference>
<evidence type="ECO:0000259" key="12">
    <source>
        <dbReference type="Pfam" id="PF10458"/>
    </source>
</evidence>
<dbReference type="SUPFAM" id="SSF46589">
    <property type="entry name" value="tRNA-binding arm"/>
    <property type="match status" value="1"/>
</dbReference>
<dbReference type="Pfam" id="PF08264">
    <property type="entry name" value="Anticodon_1"/>
    <property type="match status" value="1"/>
</dbReference>
<dbReference type="Pfam" id="PF00133">
    <property type="entry name" value="tRNA-synt_1"/>
    <property type="match status" value="1"/>
</dbReference>
<feature type="binding site" evidence="8">
    <location>
        <position position="548"/>
    </location>
    <ligand>
        <name>ATP</name>
        <dbReference type="ChEBI" id="CHEBI:30616"/>
    </ligand>
</feature>
<comment type="similarity">
    <text evidence="8">Belongs to the class-I aminoacyl-tRNA synthetase family. ValS type 1 subfamily.</text>
</comment>
<comment type="function">
    <text evidence="8">Catalyzes the attachment of valine to tRNA(Val). As ValRS can inadvertently accommodate and process structurally similar amino acids such as threonine, to avoid such errors, it has a 'posttransfer' editing activity that hydrolyzes mischarged Thr-tRNA(Val) in a tRNA-dependent manner.</text>
</comment>
<comment type="caution">
    <text evidence="8">Lacks conserved residue(s) required for the propagation of feature annotation.</text>
</comment>
<dbReference type="InterPro" id="IPR010978">
    <property type="entry name" value="tRNA-bd_arm"/>
</dbReference>
<dbReference type="InterPro" id="IPR001412">
    <property type="entry name" value="aa-tRNA-synth_I_CS"/>
</dbReference>
<proteinExistence type="inferred from homology"/>
<dbReference type="Proteomes" id="UP001267426">
    <property type="component" value="Unassembled WGS sequence"/>
</dbReference>
<keyword evidence="5 8" id="KW-0648">Protein biosynthesis</keyword>
<feature type="domain" description="Aminoacyl-tRNA synthetase class Ia" evidence="10">
    <location>
        <begin position="29"/>
        <end position="585"/>
    </location>
</feature>
<dbReference type="Pfam" id="PF10458">
    <property type="entry name" value="Val_tRNA-synt_C"/>
    <property type="match status" value="1"/>
</dbReference>
<keyword evidence="6 8" id="KW-0030">Aminoacyl-tRNA synthetase</keyword>
<evidence type="ECO:0000313" key="14">
    <source>
        <dbReference type="Proteomes" id="UP001267426"/>
    </source>
</evidence>
<evidence type="ECO:0000313" key="13">
    <source>
        <dbReference type="EMBL" id="MDT0631047.1"/>
    </source>
</evidence>
<evidence type="ECO:0000256" key="9">
    <source>
        <dbReference type="SAM" id="MobiDB-lite"/>
    </source>
</evidence>
<dbReference type="InterPro" id="IPR002300">
    <property type="entry name" value="aa-tRNA-synth_Ia"/>
</dbReference>
<keyword evidence="3 8" id="KW-0547">Nucleotide-binding</keyword>
<dbReference type="HAMAP" id="MF_02004">
    <property type="entry name" value="Val_tRNA_synth_type1"/>
    <property type="match status" value="1"/>
</dbReference>
<comment type="caution">
    <text evidence="13">The sequence shown here is derived from an EMBL/GenBank/DDBJ whole genome shotgun (WGS) entry which is preliminary data.</text>
</comment>
<feature type="region of interest" description="Disordered" evidence="9">
    <location>
        <begin position="1"/>
        <end position="20"/>
    </location>
</feature>
<feature type="domain" description="Methionyl/Valyl/Leucyl/Isoleucyl-tRNA synthetase anticodon-binding" evidence="11">
    <location>
        <begin position="635"/>
        <end position="795"/>
    </location>
</feature>
<dbReference type="CDD" id="cd07962">
    <property type="entry name" value="Anticodon_Ia_Val"/>
    <property type="match status" value="1"/>
</dbReference>
<dbReference type="PANTHER" id="PTHR11946">
    <property type="entry name" value="VALYL-TRNA SYNTHETASES"/>
    <property type="match status" value="1"/>
</dbReference>
<evidence type="ECO:0000256" key="7">
    <source>
        <dbReference type="ARBA" id="ARBA00047552"/>
    </source>
</evidence>
<dbReference type="Gene3D" id="1.10.730.10">
    <property type="entry name" value="Isoleucyl-tRNA Synthetase, Domain 1"/>
    <property type="match status" value="1"/>
</dbReference>
<dbReference type="SUPFAM" id="SSF52374">
    <property type="entry name" value="Nucleotidylyl transferase"/>
    <property type="match status" value="1"/>
</dbReference>
<evidence type="ECO:0000256" key="2">
    <source>
        <dbReference type="ARBA" id="ARBA00022598"/>
    </source>
</evidence>
<dbReference type="InterPro" id="IPR009008">
    <property type="entry name" value="Val/Leu/Ile-tRNA-synth_edit"/>
</dbReference>
<evidence type="ECO:0000259" key="10">
    <source>
        <dbReference type="Pfam" id="PF00133"/>
    </source>
</evidence>
<dbReference type="GO" id="GO:0004832">
    <property type="term" value="F:valine-tRNA ligase activity"/>
    <property type="evidence" value="ECO:0007669"/>
    <property type="project" value="UniProtKB-EC"/>
</dbReference>
<dbReference type="SUPFAM" id="SSF47323">
    <property type="entry name" value="Anticodon-binding domain of a subclass of class I aminoacyl-tRNA synthetases"/>
    <property type="match status" value="1"/>
</dbReference>
<comment type="subunit">
    <text evidence="8">Monomer.</text>
</comment>
<comment type="domain">
    <text evidence="8">The C-terminal coiled-coil domain is crucial for aminoacylation activity.</text>
</comment>
<comment type="catalytic activity">
    <reaction evidence="7 8">
        <text>tRNA(Val) + L-valine + ATP = L-valyl-tRNA(Val) + AMP + diphosphate</text>
        <dbReference type="Rhea" id="RHEA:10704"/>
        <dbReference type="Rhea" id="RHEA-COMP:9672"/>
        <dbReference type="Rhea" id="RHEA-COMP:9708"/>
        <dbReference type="ChEBI" id="CHEBI:30616"/>
        <dbReference type="ChEBI" id="CHEBI:33019"/>
        <dbReference type="ChEBI" id="CHEBI:57762"/>
        <dbReference type="ChEBI" id="CHEBI:78442"/>
        <dbReference type="ChEBI" id="CHEBI:78537"/>
        <dbReference type="ChEBI" id="CHEBI:456215"/>
        <dbReference type="EC" id="6.1.1.9"/>
    </reaction>
</comment>
<protein>
    <recommendedName>
        <fullName evidence="8">Valine--tRNA ligase</fullName>
        <ecNumber evidence="8">6.1.1.9</ecNumber>
    </recommendedName>
    <alternativeName>
        <fullName evidence="8">Valyl-tRNA synthetase</fullName>
        <shortName evidence="8">ValRS</shortName>
    </alternativeName>
</protein>
<feature type="domain" description="Valyl-tRNA synthetase tRNA-binding arm" evidence="12">
    <location>
        <begin position="859"/>
        <end position="924"/>
    </location>
</feature>
<dbReference type="InterPro" id="IPR009080">
    <property type="entry name" value="tRNAsynth_Ia_anticodon-bd"/>
</dbReference>
<evidence type="ECO:0000256" key="5">
    <source>
        <dbReference type="ARBA" id="ARBA00022917"/>
    </source>
</evidence>
<dbReference type="PRINTS" id="PR00986">
    <property type="entry name" value="TRNASYNTHVAL"/>
</dbReference>
<reference evidence="13 14" key="1">
    <citation type="submission" date="2023-09" db="EMBL/GenBank/DDBJ databases">
        <authorList>
            <person name="Rey-Velasco X."/>
        </authorList>
    </citation>
    <scope>NUCLEOTIDE SEQUENCE [LARGE SCALE GENOMIC DNA]</scope>
    <source>
        <strain evidence="13 14">F394</strain>
    </source>
</reference>
<sequence>MPETRPAPPATPPAAPAGSAYEPAAVEQKWYAYWEAGGFFHADPEAVTEGGAEPFVIPMPPPNVTGRLHMGHALQDTVQDLLTRYKRMRGFEALWIPGMDHAGIATQNVVERKLREQGLDRKEMGREAFLEHVWAWKEEYGGVILEQKRRLGDSCDWRYERFTMDEGLSRAVQEVFVRLHDEGLVYRGDYLVNWDPENQTVISNEEVDNVERPGHLWTVRYPVVDEGGAETGRYVDIATTRPETIPADTAVAVHPDDERFADLVGEHVKVPAVDRVVPIIADDYIKMDFGAGALKVTPGHDENDYAIGQRHGLETVSLMNLDGTLNEEGGPYAGLDRFEARKRIVTDLEAAGQLVKTEDYPHTVPISSRSKAVIEPLLSPQWYVSMEPLAREALAVVDDGTVRFHPARWANEYRRWMEDIRDWPISRQLWWGHRIPVWYPTNADGERDEENFVVSVDSPGPGYVQDEDVLDTWFSSWLWPFATLGWPDDTDALRAFYPGSVLVSGYDILFFWIARMIMAGTHFLGEAPFTDVFVTGMIKDKQGRWMSKSLGNGIDPLDTIEQYGADGVRFTLAKLCAQGQDIRLDPTTFEGGRNFANKVWNAFNVFGRFLETDEAGRPVRDVRRQREFSGLTLVEQWMLTRLDETIVAVEKSLDAYRVSEAVQTVYDTVWRDFCDWYLELAKPGYGAEMDQETLAFSVEVFDAILRLLHPFMPFLTEELWWKLRPRDEGEACIAAEWPSVSEEAVALNKRYQGAPLRYADEAKKAIESFTLVQEVVTAVRQVRAQYNVPPSKAIDARVRVGGAEAEATVAALESARGDLERLAGLGALQIGADLDKPQAAAAVVVDRHEVFVPLAGMIDLDVERERLAKEIESKRQFLGGVEKKLRNEQFTSRAPEAVVEKERQKAADARAEIDALKANLADLG</sequence>
<dbReference type="PANTHER" id="PTHR11946:SF93">
    <property type="entry name" value="VALINE--TRNA LIGASE, CHLOROPLASTIC_MITOCHONDRIAL 2"/>
    <property type="match status" value="1"/>
</dbReference>
<dbReference type="EC" id="6.1.1.9" evidence="8"/>
<dbReference type="InterPro" id="IPR037118">
    <property type="entry name" value="Val-tRNA_synth_C_sf"/>
</dbReference>
<evidence type="ECO:0000256" key="8">
    <source>
        <dbReference type="HAMAP-Rule" id="MF_02004"/>
    </source>
</evidence>
<evidence type="ECO:0000256" key="3">
    <source>
        <dbReference type="ARBA" id="ARBA00022741"/>
    </source>
</evidence>
<organism evidence="13 14">
    <name type="scientific">Rubrivirga litoralis</name>
    <dbReference type="NCBI Taxonomy" id="3075598"/>
    <lineage>
        <taxon>Bacteria</taxon>
        <taxon>Pseudomonadati</taxon>
        <taxon>Rhodothermota</taxon>
        <taxon>Rhodothermia</taxon>
        <taxon>Rhodothermales</taxon>
        <taxon>Rubricoccaceae</taxon>
        <taxon>Rubrivirga</taxon>
    </lineage>
</organism>
<dbReference type="CDD" id="cd00817">
    <property type="entry name" value="ValRS_core"/>
    <property type="match status" value="1"/>
</dbReference>
<keyword evidence="4 8" id="KW-0067">ATP-binding</keyword>
<keyword evidence="1 8" id="KW-0963">Cytoplasm</keyword>